<reference evidence="9 10" key="1">
    <citation type="submission" date="2019-02" db="EMBL/GenBank/DDBJ databases">
        <title>Genomic Encyclopedia of Type Strains, Phase IV (KMG-IV): sequencing the most valuable type-strain genomes for metagenomic binning, comparative biology and taxonomic classification.</title>
        <authorList>
            <person name="Goeker M."/>
        </authorList>
    </citation>
    <scope>NUCLEOTIDE SEQUENCE [LARGE SCALE GENOMIC DNA]</scope>
    <source>
        <strain evidence="9 10">DSM 21223</strain>
    </source>
</reference>
<dbReference type="Proteomes" id="UP000292136">
    <property type="component" value="Unassembled WGS sequence"/>
</dbReference>
<dbReference type="PANTHER" id="PTHR32063:SF12">
    <property type="entry name" value="CATION EFFLUX SYSTEM PROTEIN"/>
    <property type="match status" value="1"/>
</dbReference>
<comment type="caution">
    <text evidence="9">The sequence shown here is derived from an EMBL/GenBank/DDBJ whole genome shotgun (WGS) entry which is preliminary data.</text>
</comment>
<name>A0ABY0IU73_9RHOO</name>
<keyword evidence="5 8" id="KW-0812">Transmembrane</keyword>
<evidence type="ECO:0000256" key="8">
    <source>
        <dbReference type="SAM" id="Phobius"/>
    </source>
</evidence>
<feature type="transmembrane region" description="Helical" evidence="8">
    <location>
        <begin position="1003"/>
        <end position="1026"/>
    </location>
</feature>
<organism evidence="9 10">
    <name type="scientific">Azospira oryzae</name>
    <dbReference type="NCBI Taxonomy" id="146939"/>
    <lineage>
        <taxon>Bacteria</taxon>
        <taxon>Pseudomonadati</taxon>
        <taxon>Pseudomonadota</taxon>
        <taxon>Betaproteobacteria</taxon>
        <taxon>Rhodocyclales</taxon>
        <taxon>Rhodocyclaceae</taxon>
        <taxon>Azospira</taxon>
    </lineage>
</organism>
<evidence type="ECO:0000256" key="6">
    <source>
        <dbReference type="ARBA" id="ARBA00022989"/>
    </source>
</evidence>
<feature type="transmembrane region" description="Helical" evidence="8">
    <location>
        <begin position="899"/>
        <end position="922"/>
    </location>
</feature>
<dbReference type="NCBIfam" id="TIGR00914">
    <property type="entry name" value="2A0601"/>
    <property type="match status" value="1"/>
</dbReference>
<dbReference type="Gene3D" id="3.30.70.1320">
    <property type="entry name" value="Multidrug efflux transporter AcrB pore domain like"/>
    <property type="match status" value="1"/>
</dbReference>
<feature type="transmembrane region" description="Helical" evidence="8">
    <location>
        <begin position="473"/>
        <end position="499"/>
    </location>
</feature>
<dbReference type="Gene3D" id="3.30.70.1440">
    <property type="entry name" value="Multidrug efflux transporter AcrB pore domain"/>
    <property type="match status" value="1"/>
</dbReference>
<keyword evidence="4" id="KW-1003">Cell membrane</keyword>
<protein>
    <submittedName>
        <fullName evidence="9">Cobalt-zinc-cadmium resistance protein CzcA</fullName>
    </submittedName>
</protein>
<feature type="transmembrane region" description="Helical" evidence="8">
    <location>
        <begin position="338"/>
        <end position="371"/>
    </location>
</feature>
<comment type="similarity">
    <text evidence="2">Belongs to the resistance-nodulation-cell division (RND) (TC 2.A.6) family.</text>
</comment>
<evidence type="ECO:0000313" key="9">
    <source>
        <dbReference type="EMBL" id="RZT90712.1"/>
    </source>
</evidence>
<evidence type="ECO:0000256" key="4">
    <source>
        <dbReference type="ARBA" id="ARBA00022475"/>
    </source>
</evidence>
<dbReference type="PRINTS" id="PR00702">
    <property type="entry name" value="ACRIFLAVINRP"/>
</dbReference>
<evidence type="ECO:0000313" key="10">
    <source>
        <dbReference type="Proteomes" id="UP000292136"/>
    </source>
</evidence>
<sequence>MLERLVTFALAQRLFVIVGVLVLIAVGGYAVVNLPIEAFPDVQDVQVNIVTQAPGLAPEEVERSISLPIEREMNGVPRMTQLRSVSITGLSIVTLTFADNTDDYFARQQVTEKLQNVVLPSGAQPGLAPLTTAVGEIYRYVFEAPADMPLHEVRALQDWVVRPALRRVTGVADVVSFGGAVKEYQVRIDPARLRKFAVSIDQVSQALASNNANAGGGIMRRGDEALVVRSIGLLSKMDDIARVTVAVRDGKPILVGDVARVEIGPRTRSGIVSFNERDDVVQGIVQMSKGQNAIKVSAALKEEMARVGERLPAGVRLVPIYDRIELVKHTVHTVSENLLVGAVLVVGILILFLRSWFAAAVVAVVIPLSLLTAFVMMHTKGVAANLISLGAVDFGIIIDGAVVLVEALMVRLAMGEPEKNPLHGTLQWRMLTLKHTAIEMGHPIIFSKAIIILAFLPIFTFERVEGKIFAPMAYTLSFAIIGAILLTLTLTPALTSFYLKQHNLAEKHLDWMHRLQGRYRDLMQWADGRRRQIVVGSGLILALSLALVPHLGSEFLPKLDEGNIWLTVTLPPATNLAKTKEVEQEVRRILLSYPEVSKVIAHVGRPDDGTDPKGPNNMEILADLKPHNEWRFPSKEALIADMSGKIRAIPGVPTNFSQVIEDNVQESISGVKGEIAVKIFGPDLDILEDKAEQVVGVLGAIHGAADVAAIKVSGQTELDITLDRERMARYGISAQDVNATVQTALAGSAVAVFYDGDRRFDIVVRLEKEYRDAVDDVADLPIALPHSDHPSLADPGTIPLAAIAHVEVRQGPARIAREAGGRYVAVKANLLGRDQGSFVAEAMAKVKERVHLPSGYSMTWGGQFENQQRATKRLAVIVPLSVLGIFVLLFWAFRSMPFALLVLGMVPFTWVGGILGLAAAGLHMSVSAAVGFIAVAGISVQNGVIMVEQFLEGVRNGQSVAVSVREGAVGRLRPILMTALMAGLGLLPAALSHGIGSETQRPFAVVIVGGIVSATIFTLILLPLLFPALCRTEEN</sequence>
<dbReference type="InterPro" id="IPR004763">
    <property type="entry name" value="CusA-like"/>
</dbReference>
<feature type="transmembrane region" description="Helical" evidence="8">
    <location>
        <begin position="971"/>
        <end position="991"/>
    </location>
</feature>
<keyword evidence="6 8" id="KW-1133">Transmembrane helix</keyword>
<dbReference type="SUPFAM" id="SSF82693">
    <property type="entry name" value="Multidrug efflux transporter AcrB pore domain, PN1, PN2, PC1 and PC2 subdomains"/>
    <property type="match status" value="3"/>
</dbReference>
<keyword evidence="7 8" id="KW-0472">Membrane</keyword>
<evidence type="ECO:0000256" key="2">
    <source>
        <dbReference type="ARBA" id="ARBA00010942"/>
    </source>
</evidence>
<gene>
    <name evidence="9" type="ORF">EV678_1532</name>
</gene>
<dbReference type="SUPFAM" id="SSF82714">
    <property type="entry name" value="Multidrug efflux transporter AcrB TolC docking domain, DN and DC subdomains"/>
    <property type="match status" value="2"/>
</dbReference>
<feature type="transmembrane region" description="Helical" evidence="8">
    <location>
        <begin position="533"/>
        <end position="552"/>
    </location>
</feature>
<dbReference type="RefSeq" id="WP_130459062.1">
    <property type="nucleotide sequence ID" value="NZ_SHKM01000001.1"/>
</dbReference>
<dbReference type="Gene3D" id="3.30.70.1430">
    <property type="entry name" value="Multidrug efflux transporter AcrB pore domain"/>
    <property type="match status" value="2"/>
</dbReference>
<dbReference type="SUPFAM" id="SSF82866">
    <property type="entry name" value="Multidrug efflux transporter AcrB transmembrane domain"/>
    <property type="match status" value="2"/>
</dbReference>
<feature type="transmembrane region" description="Helical" evidence="8">
    <location>
        <begin position="440"/>
        <end position="461"/>
    </location>
</feature>
<dbReference type="InterPro" id="IPR001036">
    <property type="entry name" value="Acrflvin-R"/>
</dbReference>
<proteinExistence type="inferred from homology"/>
<feature type="transmembrane region" description="Helical" evidence="8">
    <location>
        <begin position="12"/>
        <end position="32"/>
    </location>
</feature>
<keyword evidence="3" id="KW-0813">Transport</keyword>
<dbReference type="PANTHER" id="PTHR32063">
    <property type="match status" value="1"/>
</dbReference>
<evidence type="ECO:0000256" key="1">
    <source>
        <dbReference type="ARBA" id="ARBA00004651"/>
    </source>
</evidence>
<comment type="subcellular location">
    <subcellularLocation>
        <location evidence="1">Cell membrane</location>
        <topology evidence="1">Multi-pass membrane protein</topology>
    </subcellularLocation>
</comment>
<evidence type="ECO:0000256" key="7">
    <source>
        <dbReference type="ARBA" id="ARBA00023136"/>
    </source>
</evidence>
<dbReference type="Gene3D" id="3.30.2090.10">
    <property type="entry name" value="Multidrug efflux transporter AcrB TolC docking domain, DN and DC subdomains"/>
    <property type="match status" value="2"/>
</dbReference>
<dbReference type="Pfam" id="PF00873">
    <property type="entry name" value="ACR_tran"/>
    <property type="match status" value="1"/>
</dbReference>
<evidence type="ECO:0000256" key="3">
    <source>
        <dbReference type="ARBA" id="ARBA00022448"/>
    </source>
</evidence>
<dbReference type="InterPro" id="IPR027463">
    <property type="entry name" value="AcrB_DN_DC_subdom"/>
</dbReference>
<keyword evidence="10" id="KW-1185">Reference proteome</keyword>
<dbReference type="Gene3D" id="1.20.1640.10">
    <property type="entry name" value="Multidrug efflux transporter AcrB transmembrane domain"/>
    <property type="match status" value="2"/>
</dbReference>
<dbReference type="EMBL" id="SHKM01000001">
    <property type="protein sequence ID" value="RZT90712.1"/>
    <property type="molecule type" value="Genomic_DNA"/>
</dbReference>
<feature type="transmembrane region" description="Helical" evidence="8">
    <location>
        <begin position="383"/>
        <end position="405"/>
    </location>
</feature>
<evidence type="ECO:0000256" key="5">
    <source>
        <dbReference type="ARBA" id="ARBA00022692"/>
    </source>
</evidence>
<feature type="transmembrane region" description="Helical" evidence="8">
    <location>
        <begin position="874"/>
        <end position="893"/>
    </location>
</feature>
<accession>A0ABY0IU73</accession>